<dbReference type="GO" id="GO:0030488">
    <property type="term" value="P:tRNA methylation"/>
    <property type="evidence" value="ECO:0007669"/>
    <property type="project" value="UniProtKB-UniRule"/>
</dbReference>
<dbReference type="EMBL" id="AFZE01000045">
    <property type="protein sequence ID" value="EHL13072.1"/>
    <property type="molecule type" value="Genomic_DNA"/>
</dbReference>
<feature type="binding site" evidence="4">
    <location>
        <position position="42"/>
    </location>
    <ligand>
        <name>S-adenosyl-L-methionine</name>
        <dbReference type="ChEBI" id="CHEBI:59789"/>
    </ligand>
</feature>
<feature type="binding site" evidence="4">
    <location>
        <position position="135"/>
    </location>
    <ligand>
        <name>S-adenosyl-L-methionine</name>
        <dbReference type="ChEBI" id="CHEBI:59789"/>
    </ligand>
</feature>
<gene>
    <name evidence="4" type="primary">trmR</name>
    <name evidence="5" type="ORF">HMPREF9629_00372</name>
</gene>
<dbReference type="PANTHER" id="PTHR10509:SF14">
    <property type="entry name" value="CAFFEOYL-COA O-METHYLTRANSFERASE 3-RELATED"/>
    <property type="match status" value="1"/>
</dbReference>
<sequence>MYKINDVTYEQIFEYIDEFNKKENKIIDELRVFAEQNNIPIIKKDVENFLKTFLNITKPKKILELGCAIGYSSIFMSSVLNDDVHIDTLEINENMYNTASENIKKFSLTNINVILGNASDIIPSLDQKYDFVFIDASKSHYDEFFSLILNKLEKNAIVICDNTLFKGYLCMDRSGIPKRQKTIYDKMTRFLENIKKNKDISYNMLPLGDGLLVIYFK</sequence>
<comment type="similarity">
    <text evidence="4">Belongs to the class I-like SAM-binding methyltransferase superfamily. Cation-dependent O-methyltransferase family.</text>
</comment>
<dbReference type="PATRIC" id="fig|796937.3.peg.1595"/>
<dbReference type="PROSITE" id="PS51682">
    <property type="entry name" value="SAM_OMT_I"/>
    <property type="match status" value="1"/>
</dbReference>
<dbReference type="GO" id="GO:0008757">
    <property type="term" value="F:S-adenosylmethionine-dependent methyltransferase activity"/>
    <property type="evidence" value="ECO:0007669"/>
    <property type="project" value="TreeGrafter"/>
</dbReference>
<comment type="caution">
    <text evidence="4">Lacks conserved residue(s) required for the propagation of feature annotation.</text>
</comment>
<organism evidence="5 6">
    <name type="scientific">Peptoanaerobacter stomatis</name>
    <dbReference type="NCBI Taxonomy" id="796937"/>
    <lineage>
        <taxon>Bacteria</taxon>
        <taxon>Bacillati</taxon>
        <taxon>Bacillota</taxon>
        <taxon>Clostridia</taxon>
        <taxon>Peptostreptococcales</taxon>
        <taxon>Filifactoraceae</taxon>
        <taxon>Peptoanaerobacter</taxon>
    </lineage>
</organism>
<dbReference type="Gene3D" id="3.40.50.150">
    <property type="entry name" value="Vaccinia Virus protein VP39"/>
    <property type="match status" value="1"/>
</dbReference>
<dbReference type="AlphaFoldDB" id="G9X1U9"/>
<dbReference type="HAMAP" id="MF_02217">
    <property type="entry name" value="TrmR_methyltr"/>
    <property type="match status" value="1"/>
</dbReference>
<comment type="catalytic activity">
    <reaction evidence="4">
        <text>5-hydroxyuridine(34) in tRNA + S-adenosyl-L-methionine = 5-methoxyuridine(34) in tRNA + S-adenosyl-L-homocysteine + H(+)</text>
        <dbReference type="Rhea" id="RHEA:60524"/>
        <dbReference type="Rhea" id="RHEA-COMP:13381"/>
        <dbReference type="Rhea" id="RHEA-COMP:15591"/>
        <dbReference type="ChEBI" id="CHEBI:15378"/>
        <dbReference type="ChEBI" id="CHEBI:57856"/>
        <dbReference type="ChEBI" id="CHEBI:59789"/>
        <dbReference type="ChEBI" id="CHEBI:136877"/>
        <dbReference type="ChEBI" id="CHEBI:143860"/>
    </reaction>
</comment>
<keyword evidence="4" id="KW-0460">Magnesium</keyword>
<dbReference type="InterPro" id="IPR050362">
    <property type="entry name" value="Cation-dep_OMT"/>
</dbReference>
<keyword evidence="1 4" id="KW-0489">Methyltransferase</keyword>
<dbReference type="InterPro" id="IPR043675">
    <property type="entry name" value="TrmR_methyltr"/>
</dbReference>
<comment type="caution">
    <text evidence="5">The sequence shown here is derived from an EMBL/GenBank/DDBJ whole genome shotgun (WGS) entry which is preliminary data.</text>
</comment>
<comment type="function">
    <text evidence="4">Catalyzes the methylation of 5-hydroxyuridine (ho5U) to form 5-methoxyuridine (mo5U) at position 34 in tRNAs.</text>
</comment>
<dbReference type="EC" id="2.1.1.-" evidence="4"/>
<dbReference type="SUPFAM" id="SSF53335">
    <property type="entry name" value="S-adenosyl-L-methionine-dependent methyltransferases"/>
    <property type="match status" value="1"/>
</dbReference>
<keyword evidence="4" id="KW-0819">tRNA processing</keyword>
<keyword evidence="4" id="KW-0479">Metal-binding</keyword>
<comment type="subunit">
    <text evidence="4">Homodimer.</text>
</comment>
<accession>G9X1U9</accession>
<keyword evidence="2 4" id="KW-0808">Transferase</keyword>
<evidence type="ECO:0000313" key="6">
    <source>
        <dbReference type="Proteomes" id="UP000006437"/>
    </source>
</evidence>
<evidence type="ECO:0000256" key="1">
    <source>
        <dbReference type="ARBA" id="ARBA00022603"/>
    </source>
</evidence>
<name>G9X1U9_9FIRM</name>
<evidence type="ECO:0000256" key="3">
    <source>
        <dbReference type="ARBA" id="ARBA00022691"/>
    </source>
</evidence>
<dbReference type="Proteomes" id="UP000006437">
    <property type="component" value="Unassembled WGS sequence"/>
</dbReference>
<protein>
    <recommendedName>
        <fullName evidence="4">tRNA 5-hydroxyuridine methyltransferase</fullName>
        <ecNumber evidence="4">2.1.1.-</ecNumber>
    </recommendedName>
    <alternativeName>
        <fullName evidence="4">ho5U methyltransferase</fullName>
    </alternativeName>
</protein>
<dbReference type="CDD" id="cd02440">
    <property type="entry name" value="AdoMet_MTases"/>
    <property type="match status" value="1"/>
</dbReference>
<dbReference type="PANTHER" id="PTHR10509">
    <property type="entry name" value="O-METHYLTRANSFERASE-RELATED"/>
    <property type="match status" value="1"/>
</dbReference>
<proteinExistence type="inferred from homology"/>
<keyword evidence="3 4" id="KW-0949">S-adenosyl-L-methionine</keyword>
<dbReference type="InterPro" id="IPR002935">
    <property type="entry name" value="SAM_O-MeTrfase"/>
</dbReference>
<dbReference type="Pfam" id="PF01596">
    <property type="entry name" value="Methyltransf_3"/>
    <property type="match status" value="1"/>
</dbReference>
<feature type="binding site" evidence="4">
    <location>
        <position position="162"/>
    </location>
    <ligand>
        <name>Mg(2+)</name>
        <dbReference type="ChEBI" id="CHEBI:18420"/>
    </ligand>
</feature>
<dbReference type="InterPro" id="IPR029063">
    <property type="entry name" value="SAM-dependent_MTases_sf"/>
</dbReference>
<feature type="binding site" evidence="4">
    <location>
        <position position="161"/>
    </location>
    <ligand>
        <name>Mg(2+)</name>
        <dbReference type="ChEBI" id="CHEBI:18420"/>
    </ligand>
</feature>
<evidence type="ECO:0000313" key="5">
    <source>
        <dbReference type="EMBL" id="EHL13072.1"/>
    </source>
</evidence>
<evidence type="ECO:0000256" key="4">
    <source>
        <dbReference type="HAMAP-Rule" id="MF_02217"/>
    </source>
</evidence>
<dbReference type="GO" id="GO:0008171">
    <property type="term" value="F:O-methyltransferase activity"/>
    <property type="evidence" value="ECO:0007669"/>
    <property type="project" value="InterPro"/>
</dbReference>
<dbReference type="HOGENOM" id="CLU_067676_4_0_9"/>
<reference evidence="5 6" key="1">
    <citation type="submission" date="2011-08" db="EMBL/GenBank/DDBJ databases">
        <title>The Genome Sequence of Eubacteriaceae bacterium ACC19a.</title>
        <authorList>
            <consortium name="The Broad Institute Genome Sequencing Platform"/>
            <person name="Earl A."/>
            <person name="Ward D."/>
            <person name="Feldgarden M."/>
            <person name="Gevers D."/>
            <person name="Sizova M."/>
            <person name="Hazen A."/>
            <person name="Epstein S."/>
            <person name="Young S.K."/>
            <person name="Zeng Q."/>
            <person name="Gargeya S."/>
            <person name="Fitzgerald M."/>
            <person name="Haas B."/>
            <person name="Abouelleil A."/>
            <person name="Alvarado L."/>
            <person name="Arachchi H.M."/>
            <person name="Berlin A."/>
            <person name="Brown A."/>
            <person name="Chapman S.B."/>
            <person name="Chen Z."/>
            <person name="Dunbar C."/>
            <person name="Freedman E."/>
            <person name="Gearin G."/>
            <person name="Gellesch M."/>
            <person name="Goldberg J."/>
            <person name="Griggs A."/>
            <person name="Gujja S."/>
            <person name="Heiman D."/>
            <person name="Howarth C."/>
            <person name="Larson L."/>
            <person name="Lui A."/>
            <person name="MacDonald P.J.P."/>
            <person name="Montmayeur A."/>
            <person name="Murphy C."/>
            <person name="Neiman D."/>
            <person name="Pearson M."/>
            <person name="Priest M."/>
            <person name="Roberts A."/>
            <person name="Saif S."/>
            <person name="Shea T."/>
            <person name="Shenoy N."/>
            <person name="Sisk P."/>
            <person name="Stolte C."/>
            <person name="Sykes S."/>
            <person name="Wortman J."/>
            <person name="Nusbaum C."/>
            <person name="Birren B."/>
        </authorList>
    </citation>
    <scope>NUCLEOTIDE SEQUENCE [LARGE SCALE GENOMIC DNA]</scope>
    <source>
        <strain evidence="5 6">ACC19a</strain>
    </source>
</reference>
<feature type="binding site" evidence="4">
    <location>
        <position position="72"/>
    </location>
    <ligand>
        <name>S-adenosyl-L-methionine</name>
        <dbReference type="ChEBI" id="CHEBI:59789"/>
    </ligand>
</feature>
<dbReference type="GO" id="GO:0000287">
    <property type="term" value="F:magnesium ion binding"/>
    <property type="evidence" value="ECO:0007669"/>
    <property type="project" value="UniProtKB-UniRule"/>
</dbReference>
<feature type="binding site" evidence="4">
    <location>
        <position position="90"/>
    </location>
    <ligand>
        <name>S-adenosyl-L-methionine</name>
        <dbReference type="ChEBI" id="CHEBI:59789"/>
    </ligand>
</feature>
<feature type="binding site" evidence="4">
    <location>
        <position position="135"/>
    </location>
    <ligand>
        <name>Mg(2+)</name>
        <dbReference type="ChEBI" id="CHEBI:18420"/>
    </ligand>
</feature>
<dbReference type="GO" id="GO:0016300">
    <property type="term" value="F:tRNA (uridine) methyltransferase activity"/>
    <property type="evidence" value="ECO:0007669"/>
    <property type="project" value="UniProtKB-UniRule"/>
</dbReference>
<evidence type="ECO:0000256" key="2">
    <source>
        <dbReference type="ARBA" id="ARBA00022679"/>
    </source>
</evidence>
<dbReference type="BioCyc" id="EBAC796937-HMP:GMGH-372-MONOMER"/>
<dbReference type="RefSeq" id="WP_009524609.1">
    <property type="nucleotide sequence ID" value="NZ_JH414547.1"/>
</dbReference>